<feature type="modified residue" description="4-aspartylphosphate" evidence="2">
    <location>
        <position position="61"/>
    </location>
</feature>
<evidence type="ECO:0000259" key="3">
    <source>
        <dbReference type="PROSITE" id="PS50043"/>
    </source>
</evidence>
<reference evidence="5" key="1">
    <citation type="submission" date="2021-03" db="EMBL/GenBank/DDBJ databases">
        <title>Transfer of the hemiparasitic marine red alga Erythrocystis saccata (Rhodomelaceae, Rhodophyta) to the tribe Streblocladieae inferred from organellar genome analysis.</title>
        <authorList>
            <person name="Hughey J.R."/>
        </authorList>
    </citation>
    <scope>NUCLEOTIDE SEQUENCE</scope>
</reference>
<name>A0A8E6NXH0_9FLOR</name>
<gene>
    <name evidence="5" type="primary">ycf29</name>
</gene>
<dbReference type="PROSITE" id="PS50043">
    <property type="entry name" value="HTH_LUXR_2"/>
    <property type="match status" value="1"/>
</dbReference>
<feature type="domain" description="HTH luxR-type" evidence="3">
    <location>
        <begin position="152"/>
        <end position="214"/>
    </location>
</feature>
<dbReference type="AlphaFoldDB" id="A0A8E6NXH0"/>
<dbReference type="InterPro" id="IPR000792">
    <property type="entry name" value="Tscrpt_reg_LuxR_C"/>
</dbReference>
<dbReference type="SMART" id="SM00448">
    <property type="entry name" value="REC"/>
    <property type="match status" value="1"/>
</dbReference>
<dbReference type="GO" id="GO:0000160">
    <property type="term" value="P:phosphorelay signal transduction system"/>
    <property type="evidence" value="ECO:0007669"/>
    <property type="project" value="InterPro"/>
</dbReference>
<dbReference type="InterPro" id="IPR001789">
    <property type="entry name" value="Sig_transdc_resp-reg_receiver"/>
</dbReference>
<dbReference type="PANTHER" id="PTHR44591:SF3">
    <property type="entry name" value="RESPONSE REGULATORY DOMAIN-CONTAINING PROTEIN"/>
    <property type="match status" value="1"/>
</dbReference>
<organism evidence="5">
    <name type="scientific">Erythrocystis saccata</name>
    <dbReference type="NCBI Taxonomy" id="2822695"/>
    <lineage>
        <taxon>Eukaryota</taxon>
        <taxon>Rhodophyta</taxon>
        <taxon>Florideophyceae</taxon>
        <taxon>Rhodymeniophycidae</taxon>
        <taxon>Ceramiales</taxon>
        <taxon>Rhodomelaceae</taxon>
        <taxon>Erythrocystis</taxon>
    </lineage>
</organism>
<proteinExistence type="predicted"/>
<keyword evidence="5" id="KW-0150">Chloroplast</keyword>
<sequence length="214" mass="24729">MKYEIGTNLVKKILLIDDDKNLCELLSSYLCSCDFSVQSVHSIRNALVLMQYDTPDLIVTDIMMKDLNGYDFIKLLNLNPTFMYIPVIFLTAKGMTNDRIKGYDLGCYAYLIKPFDPQELIAIIKSILLHVDLLTKASILISKSNNILLSKKFDHDFNFTSREKSILHFVLKGYMNKEIAVFLNMSIRNVEKYVTRILRKTGTRNRVNLIKLLM</sequence>
<accession>A0A8E6NXH0</accession>
<dbReference type="Pfam" id="PF00072">
    <property type="entry name" value="Response_reg"/>
    <property type="match status" value="1"/>
</dbReference>
<dbReference type="EMBL" id="MW810349">
    <property type="protein sequence ID" value="QVQ56834.1"/>
    <property type="molecule type" value="Genomic_DNA"/>
</dbReference>
<dbReference type="GO" id="GO:0006355">
    <property type="term" value="P:regulation of DNA-templated transcription"/>
    <property type="evidence" value="ECO:0007669"/>
    <property type="project" value="InterPro"/>
</dbReference>
<evidence type="ECO:0000259" key="4">
    <source>
        <dbReference type="PROSITE" id="PS50110"/>
    </source>
</evidence>
<evidence type="ECO:0000256" key="1">
    <source>
        <dbReference type="ARBA" id="ARBA00022553"/>
    </source>
</evidence>
<dbReference type="PROSITE" id="PS50110">
    <property type="entry name" value="RESPONSE_REGULATORY"/>
    <property type="match status" value="1"/>
</dbReference>
<keyword evidence="1 2" id="KW-0597">Phosphoprotein</keyword>
<keyword evidence="5" id="KW-0934">Plastid</keyword>
<geneLocation type="chloroplast" evidence="5"/>
<dbReference type="PANTHER" id="PTHR44591">
    <property type="entry name" value="STRESS RESPONSE REGULATOR PROTEIN 1"/>
    <property type="match status" value="1"/>
</dbReference>
<protein>
    <recommendedName>
        <fullName evidence="6">TctD transcriptional regulator</fullName>
    </recommendedName>
</protein>
<evidence type="ECO:0000313" key="5">
    <source>
        <dbReference type="EMBL" id="QVQ56834.1"/>
    </source>
</evidence>
<evidence type="ECO:0000256" key="2">
    <source>
        <dbReference type="PROSITE-ProRule" id="PRU00169"/>
    </source>
</evidence>
<feature type="domain" description="Response regulatory" evidence="4">
    <location>
        <begin position="12"/>
        <end position="128"/>
    </location>
</feature>
<dbReference type="PROSITE" id="PS00622">
    <property type="entry name" value="HTH_LUXR_1"/>
    <property type="match status" value="1"/>
</dbReference>
<dbReference type="Pfam" id="PF00196">
    <property type="entry name" value="GerE"/>
    <property type="match status" value="1"/>
</dbReference>
<dbReference type="CDD" id="cd06170">
    <property type="entry name" value="LuxR_C_like"/>
    <property type="match status" value="1"/>
</dbReference>
<evidence type="ECO:0008006" key="6">
    <source>
        <dbReference type="Google" id="ProtNLM"/>
    </source>
</evidence>
<dbReference type="InterPro" id="IPR050595">
    <property type="entry name" value="Bact_response_regulator"/>
</dbReference>
<dbReference type="SMART" id="SM00421">
    <property type="entry name" value="HTH_LUXR"/>
    <property type="match status" value="1"/>
</dbReference>